<accession>A0A4Q9GXT8</accession>
<feature type="region of interest" description="Disordered" evidence="1">
    <location>
        <begin position="1"/>
        <end position="100"/>
    </location>
</feature>
<organism evidence="4 5">
    <name type="scientific">Glaciihabitans arcticus</name>
    <dbReference type="NCBI Taxonomy" id="2668039"/>
    <lineage>
        <taxon>Bacteria</taxon>
        <taxon>Bacillati</taxon>
        <taxon>Actinomycetota</taxon>
        <taxon>Actinomycetes</taxon>
        <taxon>Micrococcales</taxon>
        <taxon>Microbacteriaceae</taxon>
        <taxon>Glaciihabitans</taxon>
    </lineage>
</organism>
<dbReference type="EMBL" id="SISG01000001">
    <property type="protein sequence ID" value="TBN58067.1"/>
    <property type="molecule type" value="Genomic_DNA"/>
</dbReference>
<dbReference type="RefSeq" id="WP_130982176.1">
    <property type="nucleotide sequence ID" value="NZ_SISG01000001.1"/>
</dbReference>
<feature type="transmembrane region" description="Helical" evidence="2">
    <location>
        <begin position="191"/>
        <end position="212"/>
    </location>
</feature>
<feature type="compositionally biased region" description="Pro residues" evidence="1">
    <location>
        <begin position="82"/>
        <end position="99"/>
    </location>
</feature>
<evidence type="ECO:0000256" key="2">
    <source>
        <dbReference type="SAM" id="Phobius"/>
    </source>
</evidence>
<dbReference type="InterPro" id="IPR026004">
    <property type="entry name" value="Septum_form"/>
</dbReference>
<dbReference type="AlphaFoldDB" id="A0A4Q9GXT8"/>
<gene>
    <name evidence="4" type="ORF">EYE40_12055</name>
</gene>
<feature type="compositionally biased region" description="Pro residues" evidence="1">
    <location>
        <begin position="368"/>
        <end position="381"/>
    </location>
</feature>
<protein>
    <recommendedName>
        <fullName evidence="3">Septum formation-related domain-containing protein</fullName>
    </recommendedName>
</protein>
<feature type="region of interest" description="Disordered" evidence="1">
    <location>
        <begin position="357"/>
        <end position="381"/>
    </location>
</feature>
<comment type="caution">
    <text evidence="4">The sequence shown here is derived from an EMBL/GenBank/DDBJ whole genome shotgun (WGS) entry which is preliminary data.</text>
</comment>
<sequence length="381" mass="39816">MAEGDNPFPWGLTPGGKPEDEETPPTPPVAPEPIDQGYFAAVTIEEPTSPAPEGLPTEAMASQEWDGPATEAMPAQEWEGPPTDPFPYHQPAPWEPPPVDESLGGTSNALAAQPIGLDAPVGESVPGENTDAIEDLFGEGSFQEYEDAIVVLEGIPFPGKAVEPAAAPGALVAPPPTLLPAEPMPRLQRNLLWAAGGLVAALALVAVFLGGVRLAPQFAAAPEAPAVPSSAPTLAPESLGPLPAGVHAWSDLLGTECVEPYVSPWDKEFTVVDCSGPHTAQLVATGVFEDSILDAYPGLEELQSRMGQLCSNATNVDYTAAKAYSDIQVSASYAADEQSWIDGDRNYFCFVSRSTGEPLTSSVAMPDRPTPVVPVVPEPEP</sequence>
<proteinExistence type="predicted"/>
<feature type="domain" description="Septum formation-related" evidence="3">
    <location>
        <begin position="257"/>
        <end position="349"/>
    </location>
</feature>
<reference evidence="5" key="1">
    <citation type="submission" date="2019-02" db="EMBL/GenBank/DDBJ databases">
        <title>Glaciihabitans arcticus sp. nov., a psychrotolerant bacterium isolated from polar soil.</title>
        <authorList>
            <person name="Dahal R.H."/>
        </authorList>
    </citation>
    <scope>NUCLEOTIDE SEQUENCE [LARGE SCALE GENOMIC DNA]</scope>
    <source>
        <strain evidence="5">RP-3-7</strain>
    </source>
</reference>
<name>A0A4Q9GXT8_9MICO</name>
<keyword evidence="2" id="KW-0472">Membrane</keyword>
<keyword evidence="2" id="KW-0812">Transmembrane</keyword>
<dbReference type="Proteomes" id="UP000294194">
    <property type="component" value="Unassembled WGS sequence"/>
</dbReference>
<dbReference type="Pfam" id="PF13845">
    <property type="entry name" value="Septum_form"/>
    <property type="match status" value="1"/>
</dbReference>
<keyword evidence="5" id="KW-1185">Reference proteome</keyword>
<evidence type="ECO:0000259" key="3">
    <source>
        <dbReference type="Pfam" id="PF13845"/>
    </source>
</evidence>
<keyword evidence="2" id="KW-1133">Transmembrane helix</keyword>
<evidence type="ECO:0000313" key="5">
    <source>
        <dbReference type="Proteomes" id="UP000294194"/>
    </source>
</evidence>
<evidence type="ECO:0000313" key="4">
    <source>
        <dbReference type="EMBL" id="TBN58067.1"/>
    </source>
</evidence>
<evidence type="ECO:0000256" key="1">
    <source>
        <dbReference type="SAM" id="MobiDB-lite"/>
    </source>
</evidence>